<accession>A0A1A9W3M1</accession>
<dbReference type="EnsemblMetazoa" id="GBRI005190-RA">
    <property type="protein sequence ID" value="GBRI005190-PA"/>
    <property type="gene ID" value="GBRI005190"/>
</dbReference>
<proteinExistence type="predicted"/>
<dbReference type="InterPro" id="IPR036085">
    <property type="entry name" value="PAZ_dom_sf"/>
</dbReference>
<protein>
    <submittedName>
        <fullName evidence="1">Uncharacterized protein</fullName>
    </submittedName>
</protein>
<organism evidence="1 2">
    <name type="scientific">Glossina brevipalpis</name>
    <dbReference type="NCBI Taxonomy" id="37001"/>
    <lineage>
        <taxon>Eukaryota</taxon>
        <taxon>Metazoa</taxon>
        <taxon>Ecdysozoa</taxon>
        <taxon>Arthropoda</taxon>
        <taxon>Hexapoda</taxon>
        <taxon>Insecta</taxon>
        <taxon>Pterygota</taxon>
        <taxon>Neoptera</taxon>
        <taxon>Endopterygota</taxon>
        <taxon>Diptera</taxon>
        <taxon>Brachycera</taxon>
        <taxon>Muscomorpha</taxon>
        <taxon>Hippoboscoidea</taxon>
        <taxon>Glossinidae</taxon>
        <taxon>Glossina</taxon>
    </lineage>
</organism>
<dbReference type="Pfam" id="PF23278">
    <property type="entry name" value="Piwi_N"/>
    <property type="match status" value="1"/>
</dbReference>
<name>A0A1A9W3M1_9MUSC</name>
<keyword evidence="2" id="KW-1185">Reference proteome</keyword>
<evidence type="ECO:0000313" key="1">
    <source>
        <dbReference type="EnsemblMetazoa" id="GBRI005190-PA"/>
    </source>
</evidence>
<evidence type="ECO:0000313" key="2">
    <source>
        <dbReference type="Proteomes" id="UP000091820"/>
    </source>
</evidence>
<dbReference type="Proteomes" id="UP000091820">
    <property type="component" value="Unassembled WGS sequence"/>
</dbReference>
<dbReference type="SUPFAM" id="SSF101690">
    <property type="entry name" value="PAZ domain"/>
    <property type="match status" value="1"/>
</dbReference>
<reference evidence="1" key="2">
    <citation type="submission" date="2020-05" db="UniProtKB">
        <authorList>
            <consortium name="EnsemblMetazoa"/>
        </authorList>
    </citation>
    <scope>IDENTIFICATION</scope>
    <source>
        <strain evidence="1">IAEA</strain>
    </source>
</reference>
<dbReference type="STRING" id="37001.A0A1A9W3M1"/>
<dbReference type="VEuPathDB" id="VectorBase:GBRI005190"/>
<reference evidence="2" key="1">
    <citation type="submission" date="2014-03" db="EMBL/GenBank/DDBJ databases">
        <authorList>
            <person name="Aksoy S."/>
            <person name="Warren W."/>
            <person name="Wilson R.K."/>
        </authorList>
    </citation>
    <scope>NUCLEOTIDE SEQUENCE [LARGE SCALE GENOMIC DNA]</scope>
    <source>
        <strain evidence="2">IAEA</strain>
    </source>
</reference>
<dbReference type="AlphaFoldDB" id="A0A1A9W3M1"/>
<sequence>MSVSDLWRTVKLFRGVKSASSPMPIQLFEEFCDNLTSPCGPIKSCSSSLLEIHDDFLLKNIVLSELNRALKIPLQLSLTPHINMVVKQCFQLTNVLRSICVISWGSDPSQMIKLYTSLVRPKLEYACSLFLDASQDPEGMLRLCRKFLVASHGFHYRSMAPIFLLLIPNYKSTVSQKEALIATSLMAASSTVAVRNLAPNGGSNLNLTMALLRIECDAPVSSVIIQSTPWIFPSIEGPQGISKEDNKGAVRERRIIAEVVQSRPKNLSTKCGTSGCKVVAQANYYRVLKKPKWSIHQYRVDFSPDVDMVRLRRAYLAQHRELFDGYIFDGTVLFCTVNLDDKMMEISPCYQTSIRQHEQDILLCAEITHKVMRTDTLYQILTETASVLPDYSNKTYRVDDVNFDINPLSTKDGERLKKFAWRSRRLFNASTGTLSGNRINE</sequence>